<evidence type="ECO:0000259" key="2">
    <source>
        <dbReference type="Pfam" id="PF01048"/>
    </source>
</evidence>
<protein>
    <recommendedName>
        <fullName evidence="2">Nucleoside phosphorylase domain-containing protein</fullName>
    </recommendedName>
</protein>
<dbReference type="InterPro" id="IPR000845">
    <property type="entry name" value="Nucleoside_phosphorylase_d"/>
</dbReference>
<dbReference type="InterPro" id="IPR035994">
    <property type="entry name" value="Nucleoside_phosphorylase_sf"/>
</dbReference>
<evidence type="ECO:0000256" key="1">
    <source>
        <dbReference type="SAM" id="SignalP"/>
    </source>
</evidence>
<reference evidence="3" key="1">
    <citation type="submission" date="2021-12" db="EMBL/GenBank/DDBJ databases">
        <title>Curvularia clavata genome.</title>
        <authorList>
            <person name="Cao Y."/>
        </authorList>
    </citation>
    <scope>NUCLEOTIDE SEQUENCE</scope>
    <source>
        <strain evidence="3">Yc1106</strain>
    </source>
</reference>
<sequence length="599" mass="67142">MAPRLHRDHYMVLWVCALPIELAAARAMLDEEHDIPLPDARLSEGSNIKHIYGRVGRHNVVITRLLKEKEGAYSAADTLVKDMMRVFTSLRFGLMVGIAGGVPSKKADIRLGDVVVSSPYGLRGGVVQYTYDNSNNRIRTESSLNWPLELYDAIANLRAEHRRVRRKLYQHLSKFESLLDFTQETAGPDTLYAATYHHQGGAICLQCDKSYLVDREPRSQELGVMVHYGTIASGDRIMKSAIERDKFSAQLGDVLCFETEIAGMSNSVPSLVIRGISDYADSHKNDRWQAYAAATAAAYAKVVLSTIAKRDVAKMPMNYKVIRGPWENPVSRQEYKSIKELVNEIAADHHISFNSITWEWVLPAIPQPDMKNDVVLMCTSSRAHTAADFAHVHALTYWDYLKQSRWADFIMEILETLALVELDTAHGGFRSGKGLETSFDLMIMLAASEFCLKIKDSLVFLGYRTLLYPVKIEGNCAQFHLITTDHGQINPYTLDLKNILPVDNSSQFKTMRCFVGWCKDAHINLGTERLATQIRYTGGEDHPTSLELDGYSLLGQFGASAPLSAIVGVQQNFKYVAIASDSRLPRTTWGFSKTPHNNQ</sequence>
<dbReference type="EMBL" id="CP089278">
    <property type="protein sequence ID" value="USP79648.1"/>
    <property type="molecule type" value="Genomic_DNA"/>
</dbReference>
<dbReference type="OrthoDB" id="1577640at2759"/>
<feature type="domain" description="Nucleoside phosphorylase" evidence="2">
    <location>
        <begin position="15"/>
        <end position="298"/>
    </location>
</feature>
<dbReference type="GO" id="GO:0009116">
    <property type="term" value="P:nucleoside metabolic process"/>
    <property type="evidence" value="ECO:0007669"/>
    <property type="project" value="InterPro"/>
</dbReference>
<proteinExistence type="predicted"/>
<keyword evidence="1" id="KW-0732">Signal</keyword>
<accession>A0A9Q8ZF84</accession>
<evidence type="ECO:0000313" key="4">
    <source>
        <dbReference type="Proteomes" id="UP001056012"/>
    </source>
</evidence>
<dbReference type="PANTHER" id="PTHR46082">
    <property type="entry name" value="ATP/GTP-BINDING PROTEIN-RELATED"/>
    <property type="match status" value="1"/>
</dbReference>
<dbReference type="Gene3D" id="3.40.50.1580">
    <property type="entry name" value="Nucleoside phosphorylase domain"/>
    <property type="match status" value="1"/>
</dbReference>
<dbReference type="InterPro" id="IPR053137">
    <property type="entry name" value="NLR-like"/>
</dbReference>
<dbReference type="Proteomes" id="UP001056012">
    <property type="component" value="Chromosome 5"/>
</dbReference>
<organism evidence="3 4">
    <name type="scientific">Curvularia clavata</name>
    <dbReference type="NCBI Taxonomy" id="95742"/>
    <lineage>
        <taxon>Eukaryota</taxon>
        <taxon>Fungi</taxon>
        <taxon>Dikarya</taxon>
        <taxon>Ascomycota</taxon>
        <taxon>Pezizomycotina</taxon>
        <taxon>Dothideomycetes</taxon>
        <taxon>Pleosporomycetidae</taxon>
        <taxon>Pleosporales</taxon>
        <taxon>Pleosporineae</taxon>
        <taxon>Pleosporaceae</taxon>
        <taxon>Curvularia</taxon>
    </lineage>
</organism>
<dbReference type="GO" id="GO:0003824">
    <property type="term" value="F:catalytic activity"/>
    <property type="evidence" value="ECO:0007669"/>
    <property type="project" value="InterPro"/>
</dbReference>
<dbReference type="PANTHER" id="PTHR46082:SF11">
    <property type="entry name" value="AAA+ ATPASE DOMAIN-CONTAINING PROTEIN-RELATED"/>
    <property type="match status" value="1"/>
</dbReference>
<dbReference type="VEuPathDB" id="FungiDB:yc1106_06922"/>
<gene>
    <name evidence="3" type="ORF">yc1106_06922</name>
</gene>
<name>A0A9Q8ZF84_CURCL</name>
<dbReference type="Pfam" id="PF01048">
    <property type="entry name" value="PNP_UDP_1"/>
    <property type="match status" value="1"/>
</dbReference>
<dbReference type="AlphaFoldDB" id="A0A9Q8ZF84"/>
<dbReference type="SUPFAM" id="SSF53167">
    <property type="entry name" value="Purine and uridine phosphorylases"/>
    <property type="match status" value="1"/>
</dbReference>
<keyword evidence="4" id="KW-1185">Reference proteome</keyword>
<evidence type="ECO:0000313" key="3">
    <source>
        <dbReference type="EMBL" id="USP79648.1"/>
    </source>
</evidence>
<feature type="chain" id="PRO_5040456002" description="Nucleoside phosphorylase domain-containing protein" evidence="1">
    <location>
        <begin position="28"/>
        <end position="599"/>
    </location>
</feature>
<feature type="signal peptide" evidence="1">
    <location>
        <begin position="1"/>
        <end position="27"/>
    </location>
</feature>